<proteinExistence type="predicted"/>
<name>A0A6A4HSE9_9AGAR</name>
<reference evidence="2" key="1">
    <citation type="journal article" date="2019" name="Environ. Microbiol.">
        <title>Fungal ecological strategies reflected in gene transcription - a case study of two litter decomposers.</title>
        <authorList>
            <person name="Barbi F."/>
            <person name="Kohler A."/>
            <person name="Barry K."/>
            <person name="Baskaran P."/>
            <person name="Daum C."/>
            <person name="Fauchery L."/>
            <person name="Ihrmark K."/>
            <person name="Kuo A."/>
            <person name="LaButti K."/>
            <person name="Lipzen A."/>
            <person name="Morin E."/>
            <person name="Grigoriev I.V."/>
            <person name="Henrissat B."/>
            <person name="Lindahl B."/>
            <person name="Martin F."/>
        </authorList>
    </citation>
    <scope>NUCLEOTIDE SEQUENCE</scope>
    <source>
        <strain evidence="2">JB14</strain>
    </source>
</reference>
<organism evidence="2 3">
    <name type="scientific">Gymnopus androsaceus JB14</name>
    <dbReference type="NCBI Taxonomy" id="1447944"/>
    <lineage>
        <taxon>Eukaryota</taxon>
        <taxon>Fungi</taxon>
        <taxon>Dikarya</taxon>
        <taxon>Basidiomycota</taxon>
        <taxon>Agaricomycotina</taxon>
        <taxon>Agaricomycetes</taxon>
        <taxon>Agaricomycetidae</taxon>
        <taxon>Agaricales</taxon>
        <taxon>Marasmiineae</taxon>
        <taxon>Omphalotaceae</taxon>
        <taxon>Gymnopus</taxon>
    </lineage>
</organism>
<dbReference type="EMBL" id="ML769459">
    <property type="protein sequence ID" value="KAE9400258.1"/>
    <property type="molecule type" value="Genomic_DNA"/>
</dbReference>
<feature type="region of interest" description="Disordered" evidence="1">
    <location>
        <begin position="73"/>
        <end position="181"/>
    </location>
</feature>
<sequence length="200" mass="23016">MAVVFFLMIWNRRRKRLQIQDHRSNVMSERNLDSNPFTITPLAELDSEFITTAPDRMSRKMLAHRRHRLAQRFRPISRTKLRPGQVAPQAQPDSERLRVASPELPPESPSDKDSVPPELDLGLFATGANFEPIPQSDDDPYNVYDGEEAEDEDPEENRDDSNNVNPLEIAFHHQDSGFRAPAERNRRIEVIEFPPAYSSL</sequence>
<feature type="compositionally biased region" description="Acidic residues" evidence="1">
    <location>
        <begin position="136"/>
        <end position="158"/>
    </location>
</feature>
<dbReference type="Proteomes" id="UP000799118">
    <property type="component" value="Unassembled WGS sequence"/>
</dbReference>
<keyword evidence="3" id="KW-1185">Reference proteome</keyword>
<protein>
    <submittedName>
        <fullName evidence="2">Uncharacterized protein</fullName>
    </submittedName>
</protein>
<feature type="compositionally biased region" description="Basic and acidic residues" evidence="1">
    <location>
        <begin position="170"/>
        <end position="181"/>
    </location>
</feature>
<accession>A0A6A4HSE9</accession>
<gene>
    <name evidence="2" type="ORF">BT96DRAFT_657086</name>
</gene>
<evidence type="ECO:0000313" key="2">
    <source>
        <dbReference type="EMBL" id="KAE9400258.1"/>
    </source>
</evidence>
<dbReference type="AlphaFoldDB" id="A0A6A4HSE9"/>
<evidence type="ECO:0000256" key="1">
    <source>
        <dbReference type="SAM" id="MobiDB-lite"/>
    </source>
</evidence>
<evidence type="ECO:0000313" key="3">
    <source>
        <dbReference type="Proteomes" id="UP000799118"/>
    </source>
</evidence>